<dbReference type="Proteomes" id="UP000037507">
    <property type="component" value="Unassembled WGS sequence"/>
</dbReference>
<feature type="signal peptide" evidence="1">
    <location>
        <begin position="1"/>
        <end position="17"/>
    </location>
</feature>
<dbReference type="SUPFAM" id="SSF56601">
    <property type="entry name" value="beta-lactamase/transpeptidase-like"/>
    <property type="match status" value="1"/>
</dbReference>
<keyword evidence="4" id="KW-1185">Reference proteome</keyword>
<dbReference type="Gene3D" id="3.40.710.10">
    <property type="entry name" value="DD-peptidase/beta-lactamase superfamily"/>
    <property type="match status" value="1"/>
</dbReference>
<dbReference type="PANTHER" id="PTHR43283:SF7">
    <property type="entry name" value="BETA-LACTAMASE-RELATED DOMAIN-CONTAINING PROTEIN"/>
    <property type="match status" value="1"/>
</dbReference>
<feature type="domain" description="Beta-lactamase-related" evidence="2">
    <location>
        <begin position="128"/>
        <end position="408"/>
    </location>
</feature>
<dbReference type="InterPro" id="IPR012338">
    <property type="entry name" value="Beta-lactam/transpept-like"/>
</dbReference>
<dbReference type="RefSeq" id="WP_053173197.1">
    <property type="nucleotide sequence ID" value="NZ_LFYT02000001.1"/>
</dbReference>
<dbReference type="OrthoDB" id="9814204at2"/>
<organism evidence="3 4">
    <name type="scientific">Limnohabitans planktonicus II-D5</name>
    <dbReference type="NCBI Taxonomy" id="1293045"/>
    <lineage>
        <taxon>Bacteria</taxon>
        <taxon>Pseudomonadati</taxon>
        <taxon>Pseudomonadota</taxon>
        <taxon>Betaproteobacteria</taxon>
        <taxon>Burkholderiales</taxon>
        <taxon>Comamonadaceae</taxon>
        <taxon>Limnohabitans</taxon>
    </lineage>
</organism>
<dbReference type="Pfam" id="PF00144">
    <property type="entry name" value="Beta-lactamase"/>
    <property type="match status" value="1"/>
</dbReference>
<keyword evidence="1" id="KW-0732">Signal</keyword>
<dbReference type="InterPro" id="IPR001466">
    <property type="entry name" value="Beta-lactam-related"/>
</dbReference>
<evidence type="ECO:0000259" key="2">
    <source>
        <dbReference type="Pfam" id="PF00144"/>
    </source>
</evidence>
<reference evidence="3" key="1">
    <citation type="submission" date="2017-04" db="EMBL/GenBank/DDBJ databases">
        <title>Unexpected and diverse lifestyles within the genus Limnohabitans.</title>
        <authorList>
            <person name="Kasalicky V."/>
            <person name="Mehrshad M."/>
            <person name="Andrei S.-A."/>
            <person name="Salcher M."/>
            <person name="Kratochvilova H."/>
            <person name="Simek K."/>
            <person name="Ghai R."/>
        </authorList>
    </citation>
    <scope>NUCLEOTIDE SEQUENCE [LARGE SCALE GENOMIC DNA]</scope>
    <source>
        <strain evidence="3">II-D5</strain>
    </source>
</reference>
<name>A0A2T7UIW6_9BURK</name>
<dbReference type="STRING" id="1293045.H663_11710"/>
<dbReference type="AlphaFoldDB" id="A0A2T7UIW6"/>
<feature type="chain" id="PRO_5015618438" evidence="1">
    <location>
        <begin position="18"/>
        <end position="438"/>
    </location>
</feature>
<gene>
    <name evidence="3" type="ORF">H663_000980</name>
</gene>
<evidence type="ECO:0000256" key="1">
    <source>
        <dbReference type="SAM" id="SignalP"/>
    </source>
</evidence>
<comment type="caution">
    <text evidence="3">The sequence shown here is derived from an EMBL/GenBank/DDBJ whole genome shotgun (WGS) entry which is preliminary data.</text>
</comment>
<evidence type="ECO:0000313" key="4">
    <source>
        <dbReference type="Proteomes" id="UP000037507"/>
    </source>
</evidence>
<dbReference type="InterPro" id="IPR050789">
    <property type="entry name" value="Diverse_Enzym_Activities"/>
</dbReference>
<dbReference type="PANTHER" id="PTHR43283">
    <property type="entry name" value="BETA-LACTAMASE-RELATED"/>
    <property type="match status" value="1"/>
</dbReference>
<proteinExistence type="predicted"/>
<evidence type="ECO:0000313" key="3">
    <source>
        <dbReference type="EMBL" id="PVE44623.1"/>
    </source>
</evidence>
<sequence>MKIGVLFVALTMVSAHAVAQSGNAPPAFLDAQASDPVTMGWMVGSPPPPNRVIRFADGSYFRFPQTRWTFSNYRQLVPTRPVERGAMPAIPLKSALRPELEAVRFKKLDSDETFSFGDMYAKTYADGIVVMHRGQVVYEKYTGALKPNGHHAVASLTKSFVGILGASMVADGTLDEKAPVSKYLPELKDGGFGDATIRQLLDMTTGLQYSENYADPNAQVWSHVRAGGVLPKPANYTGPQTFYEFLLTVQKEGEHGKAFAYKTVNSDVMAWVIARVTGKSMSDMFSERIWSKLGVEHDAYFTVDSIGTEFAGGGLNTNLRDMARFGEMMRNKGRVGSQQVVPQSVVADIVKGASPEQFAQAGYPWLKGWSYRNMWWISHNSHGAYMARGIHGQSLYIDPKAEMVIARFGSHPIASGNANDPFTLPAFAAMADALMKRP</sequence>
<protein>
    <submittedName>
        <fullName evidence="3">6-aminohexanoate hydrolase</fullName>
    </submittedName>
</protein>
<dbReference type="GO" id="GO:0016787">
    <property type="term" value="F:hydrolase activity"/>
    <property type="evidence" value="ECO:0007669"/>
    <property type="project" value="UniProtKB-KW"/>
</dbReference>
<accession>A0A2T7UIW6</accession>
<dbReference type="EMBL" id="LFYT02000001">
    <property type="protein sequence ID" value="PVE44623.1"/>
    <property type="molecule type" value="Genomic_DNA"/>
</dbReference>
<keyword evidence="3" id="KW-0378">Hydrolase</keyword>